<sequence length="65" mass="7455">MKTFSSVVHLLRRALPRWRPLSSRTPRQTPRHAFVVQSLVRLLCVERRGALVCCMPGAPIVRLPH</sequence>
<dbReference type="RefSeq" id="WP_150050468.1">
    <property type="nucleotide sequence ID" value="NZ_VWPC01000010.1"/>
</dbReference>
<evidence type="ECO:0000313" key="1">
    <source>
        <dbReference type="EMBL" id="KAA5842324.1"/>
    </source>
</evidence>
<gene>
    <name evidence="1" type="ORF">F2A38_11655</name>
</gene>
<protein>
    <submittedName>
        <fullName evidence="1">Uncharacterized protein</fullName>
    </submittedName>
</protein>
<comment type="caution">
    <text evidence="1">The sequence shown here is derived from an EMBL/GenBank/DDBJ whole genome shotgun (WGS) entry which is preliminary data.</text>
</comment>
<dbReference type="EMBL" id="VWPC01000010">
    <property type="protein sequence ID" value="KAA5842324.1"/>
    <property type="molecule type" value="Genomic_DNA"/>
</dbReference>
<organism evidence="1 2">
    <name type="scientific">Pseudomonas chlororaphis</name>
    <dbReference type="NCBI Taxonomy" id="587753"/>
    <lineage>
        <taxon>Bacteria</taxon>
        <taxon>Pseudomonadati</taxon>
        <taxon>Pseudomonadota</taxon>
        <taxon>Gammaproteobacteria</taxon>
        <taxon>Pseudomonadales</taxon>
        <taxon>Pseudomonadaceae</taxon>
        <taxon>Pseudomonas</taxon>
    </lineage>
</organism>
<dbReference type="Proteomes" id="UP000323924">
    <property type="component" value="Unassembled WGS sequence"/>
</dbReference>
<reference evidence="1 2" key="1">
    <citation type="submission" date="2019-09" db="EMBL/GenBank/DDBJ databases">
        <authorList>
            <person name="Vacheron J."/>
            <person name="Dubost A."/>
            <person name="Prigent-Combaret C."/>
            <person name="Muller D."/>
        </authorList>
    </citation>
    <scope>NUCLEOTIDE SEQUENCE [LARGE SCALE GENOMIC DNA]</scope>
    <source>
        <strain evidence="1 2">JV497</strain>
    </source>
</reference>
<evidence type="ECO:0000313" key="2">
    <source>
        <dbReference type="Proteomes" id="UP000323924"/>
    </source>
</evidence>
<proteinExistence type="predicted"/>
<accession>A0AB34C699</accession>
<name>A0AB34C699_9PSED</name>
<dbReference type="AlphaFoldDB" id="A0AB34C699"/>